<reference evidence="1" key="1">
    <citation type="submission" date="2023-02" db="EMBL/GenBank/DDBJ databases">
        <title>Colletotrichum kahawae CIFC_Que2 genome sequencing and assembly.</title>
        <authorList>
            <person name="Baroncelli R."/>
        </authorList>
    </citation>
    <scope>NUCLEOTIDE SEQUENCE</scope>
    <source>
        <strain evidence="1">CIFC_Que2</strain>
    </source>
</reference>
<name>A0AAE0D7C0_COLKA</name>
<gene>
    <name evidence="1" type="ORF">CKAH01_04811</name>
</gene>
<dbReference type="Proteomes" id="UP001281614">
    <property type="component" value="Unassembled WGS sequence"/>
</dbReference>
<keyword evidence="2" id="KW-1185">Reference proteome</keyword>
<protein>
    <submittedName>
        <fullName evidence="1">Uncharacterized protein</fullName>
    </submittedName>
</protein>
<evidence type="ECO:0000313" key="1">
    <source>
        <dbReference type="EMBL" id="KAK2764646.1"/>
    </source>
</evidence>
<comment type="caution">
    <text evidence="1">The sequence shown here is derived from an EMBL/GenBank/DDBJ whole genome shotgun (WGS) entry which is preliminary data.</text>
</comment>
<dbReference type="AlphaFoldDB" id="A0AAE0D7C0"/>
<dbReference type="EMBL" id="VYYT01000135">
    <property type="protein sequence ID" value="KAK2764646.1"/>
    <property type="molecule type" value="Genomic_DNA"/>
</dbReference>
<accession>A0AAE0D7C0</accession>
<sequence>MDFPYPPREATWFNVGQTLELLPHLNPAEPWGAAYPLPKWSEMKNIAAYPRGFDPDAEVDEKVVAKAEIVRLLSSGLGRGCQVLLCKMAEYPQTLAQPQMPFPPSDAKEHLADHFVRNGQFGSKNGASWERRRLRSFRPPQQRSLAERCHAKFSFCSRAQSTSSIQSSVRILTFDG</sequence>
<organism evidence="1 2">
    <name type="scientific">Colletotrichum kahawae</name>
    <name type="common">Coffee berry disease fungus</name>
    <dbReference type="NCBI Taxonomy" id="34407"/>
    <lineage>
        <taxon>Eukaryota</taxon>
        <taxon>Fungi</taxon>
        <taxon>Dikarya</taxon>
        <taxon>Ascomycota</taxon>
        <taxon>Pezizomycotina</taxon>
        <taxon>Sordariomycetes</taxon>
        <taxon>Hypocreomycetidae</taxon>
        <taxon>Glomerellales</taxon>
        <taxon>Glomerellaceae</taxon>
        <taxon>Colletotrichum</taxon>
        <taxon>Colletotrichum gloeosporioides species complex</taxon>
    </lineage>
</organism>
<proteinExistence type="predicted"/>
<evidence type="ECO:0000313" key="2">
    <source>
        <dbReference type="Proteomes" id="UP001281614"/>
    </source>
</evidence>